<feature type="transmembrane region" description="Helical" evidence="8">
    <location>
        <begin position="474"/>
        <end position="491"/>
    </location>
</feature>
<keyword evidence="11" id="KW-1185">Reference proteome</keyword>
<evidence type="ECO:0000313" key="10">
    <source>
        <dbReference type="EMBL" id="MEC4721861.1"/>
    </source>
</evidence>
<keyword evidence="4" id="KW-0997">Cell inner membrane</keyword>
<feature type="transmembrane region" description="Helical" evidence="8">
    <location>
        <begin position="154"/>
        <end position="173"/>
    </location>
</feature>
<sequence>MRFSAPRRPRKCCHGGIHPLLLLSLIIAVLVGIPIFGVVSNLVIPGQDSGAGTFQHLWATVLPEYLGNSFAIAAIVAVLAGIGGVGCAWLVAVFDFPGKRFYEWTLVLPLAMPAYVVAYAYTDFLQFAGPVQTALRNAFGWQAGDYWFPQIRSVGGAGILFAMVLYPYVYLLARTAFLERSPRMWDAARTLGAGPWGAFFKISLPLARPAAAAGIALALMETLADYGAVAYFGVPTLTTGIYKSWYSFSDRTAAAQIAAVLLIAITVLMVMEQKSRGRSRYYAVGARARLQQTMRLGGLHAWLASAFCALPVLLGFFIPVAILLRLMLGEETLQLSDRFIAWFKNSVLLASVTAVIAVIICVVLAYAARVTKSSVQAACNRIVSMGYAVPGAVIAVGILIPLARLDTWANEHGISMLLTGSVAALVYAYLVRFLAVSYQTVQAGLVKITPSMDASARVLGHGLMSMLLKVHAPLLWRSVVTAGLLVFVDVVKELPATLTIRPFNFDTLAVITYQLAADERLGEAALPAFTIVMIALIPVGVLARSIAKAER</sequence>
<evidence type="ECO:0000256" key="7">
    <source>
        <dbReference type="ARBA" id="ARBA00023136"/>
    </source>
</evidence>
<dbReference type="InterPro" id="IPR000515">
    <property type="entry name" value="MetI-like"/>
</dbReference>
<feature type="transmembrane region" description="Helical" evidence="8">
    <location>
        <begin position="210"/>
        <end position="233"/>
    </location>
</feature>
<gene>
    <name evidence="10" type="ORF">RY831_22085</name>
</gene>
<evidence type="ECO:0000256" key="2">
    <source>
        <dbReference type="ARBA" id="ARBA00022448"/>
    </source>
</evidence>
<keyword evidence="2 8" id="KW-0813">Transport</keyword>
<dbReference type="InterPro" id="IPR035906">
    <property type="entry name" value="MetI-like_sf"/>
</dbReference>
<feature type="transmembrane region" description="Helical" evidence="8">
    <location>
        <begin position="524"/>
        <end position="543"/>
    </location>
</feature>
<comment type="subcellular location">
    <subcellularLocation>
        <location evidence="1">Cell inner membrane</location>
        <topology evidence="1">Multi-pass membrane protein</topology>
    </subcellularLocation>
    <subcellularLocation>
        <location evidence="8">Cell membrane</location>
        <topology evidence="8">Multi-pass membrane protein</topology>
    </subcellularLocation>
</comment>
<evidence type="ECO:0000256" key="4">
    <source>
        <dbReference type="ARBA" id="ARBA00022519"/>
    </source>
</evidence>
<feature type="transmembrane region" description="Helical" evidence="8">
    <location>
        <begin position="20"/>
        <end position="44"/>
    </location>
</feature>
<evidence type="ECO:0000256" key="1">
    <source>
        <dbReference type="ARBA" id="ARBA00004429"/>
    </source>
</evidence>
<comment type="caution">
    <text evidence="10">The sequence shown here is derived from an EMBL/GenBank/DDBJ whole genome shotgun (WGS) entry which is preliminary data.</text>
</comment>
<dbReference type="PANTHER" id="PTHR43357">
    <property type="entry name" value="INNER MEMBRANE ABC TRANSPORTER PERMEASE PROTEIN YDCV"/>
    <property type="match status" value="1"/>
</dbReference>
<feature type="transmembrane region" description="Helical" evidence="8">
    <location>
        <begin position="382"/>
        <end position="402"/>
    </location>
</feature>
<proteinExistence type="inferred from homology"/>
<feature type="transmembrane region" description="Helical" evidence="8">
    <location>
        <begin position="253"/>
        <end position="271"/>
    </location>
</feature>
<keyword evidence="7 8" id="KW-0472">Membrane</keyword>
<feature type="transmembrane region" description="Helical" evidence="8">
    <location>
        <begin position="299"/>
        <end position="328"/>
    </location>
</feature>
<dbReference type="EMBL" id="JAWIIV010000023">
    <property type="protein sequence ID" value="MEC4721861.1"/>
    <property type="molecule type" value="Genomic_DNA"/>
</dbReference>
<feature type="domain" description="ABC transmembrane type-1" evidence="9">
    <location>
        <begin position="66"/>
        <end position="273"/>
    </location>
</feature>
<feature type="transmembrane region" description="Helical" evidence="8">
    <location>
        <begin position="414"/>
        <end position="435"/>
    </location>
</feature>
<evidence type="ECO:0000256" key="8">
    <source>
        <dbReference type="RuleBase" id="RU363032"/>
    </source>
</evidence>
<accession>A0ABU6JDY1</accession>
<evidence type="ECO:0000256" key="3">
    <source>
        <dbReference type="ARBA" id="ARBA00022475"/>
    </source>
</evidence>
<dbReference type="Pfam" id="PF00528">
    <property type="entry name" value="BPD_transp_1"/>
    <property type="match status" value="1"/>
</dbReference>
<feature type="transmembrane region" description="Helical" evidence="8">
    <location>
        <begin position="348"/>
        <end position="370"/>
    </location>
</feature>
<comment type="similarity">
    <text evidence="8">Belongs to the binding-protein-dependent transport system permease family.</text>
</comment>
<feature type="transmembrane region" description="Helical" evidence="8">
    <location>
        <begin position="70"/>
        <end position="94"/>
    </location>
</feature>
<protein>
    <submittedName>
        <fullName evidence="10">Iron ABC transporter permease</fullName>
    </submittedName>
</protein>
<name>A0ABU6JDY1_9BURK</name>
<feature type="domain" description="ABC transmembrane type-1" evidence="9">
    <location>
        <begin position="343"/>
        <end position="542"/>
    </location>
</feature>
<keyword evidence="5 8" id="KW-0812">Transmembrane</keyword>
<evidence type="ECO:0000259" key="9">
    <source>
        <dbReference type="PROSITE" id="PS50928"/>
    </source>
</evidence>
<feature type="transmembrane region" description="Helical" evidence="8">
    <location>
        <begin position="101"/>
        <end position="121"/>
    </location>
</feature>
<dbReference type="RefSeq" id="WP_326508546.1">
    <property type="nucleotide sequence ID" value="NZ_JAWIIV010000023.1"/>
</dbReference>
<evidence type="ECO:0000256" key="6">
    <source>
        <dbReference type="ARBA" id="ARBA00022989"/>
    </source>
</evidence>
<keyword evidence="6 8" id="KW-1133">Transmembrane helix</keyword>
<evidence type="ECO:0000256" key="5">
    <source>
        <dbReference type="ARBA" id="ARBA00022692"/>
    </source>
</evidence>
<reference evidence="10 11" key="1">
    <citation type="submission" date="2023-10" db="EMBL/GenBank/DDBJ databases">
        <title>Noviherbaspirillum sp. CPCC 100848 genome assembly.</title>
        <authorList>
            <person name="Li X.Y."/>
            <person name="Fang X.M."/>
        </authorList>
    </citation>
    <scope>NUCLEOTIDE SEQUENCE [LARGE SCALE GENOMIC DNA]</scope>
    <source>
        <strain evidence="10 11">CPCC 100848</strain>
    </source>
</reference>
<dbReference type="PROSITE" id="PS50928">
    <property type="entry name" value="ABC_TM1"/>
    <property type="match status" value="2"/>
</dbReference>
<dbReference type="PANTHER" id="PTHR43357:SF3">
    <property type="entry name" value="FE(3+)-TRANSPORT SYSTEM PERMEASE PROTEIN FBPB 2"/>
    <property type="match status" value="1"/>
</dbReference>
<organism evidence="10 11">
    <name type="scientific">Noviherbaspirillum album</name>
    <dbReference type="NCBI Taxonomy" id="3080276"/>
    <lineage>
        <taxon>Bacteria</taxon>
        <taxon>Pseudomonadati</taxon>
        <taxon>Pseudomonadota</taxon>
        <taxon>Betaproteobacteria</taxon>
        <taxon>Burkholderiales</taxon>
        <taxon>Oxalobacteraceae</taxon>
        <taxon>Noviherbaspirillum</taxon>
    </lineage>
</organism>
<dbReference type="CDD" id="cd06261">
    <property type="entry name" value="TM_PBP2"/>
    <property type="match status" value="2"/>
</dbReference>
<dbReference type="Gene3D" id="1.10.3720.10">
    <property type="entry name" value="MetI-like"/>
    <property type="match status" value="2"/>
</dbReference>
<dbReference type="Proteomes" id="UP001352263">
    <property type="component" value="Unassembled WGS sequence"/>
</dbReference>
<evidence type="ECO:0000313" key="11">
    <source>
        <dbReference type="Proteomes" id="UP001352263"/>
    </source>
</evidence>
<dbReference type="SUPFAM" id="SSF161098">
    <property type="entry name" value="MetI-like"/>
    <property type="match status" value="2"/>
</dbReference>
<keyword evidence="3" id="KW-1003">Cell membrane</keyword>